<keyword evidence="2" id="KW-0472">Membrane</keyword>
<dbReference type="Proteomes" id="UP001451303">
    <property type="component" value="Unassembled WGS sequence"/>
</dbReference>
<sequence>MTTNIPLGALALLLVALSSTSSVFVSAIPVSVSRDVIRNGTIANTTANTTVVPYAAPVSQSELSTTAVPSLLPNSDNSTNNSTDTSTSTEVNSNGTVTGPSTNAENHHHYDPSAVVESVLGIVALVMLCLVWLYLHGEKQCGGGRGPRQMRGGRVRSVRR</sequence>
<organism evidence="4 5">
    <name type="scientific">Neurospora intermedia</name>
    <dbReference type="NCBI Taxonomy" id="5142"/>
    <lineage>
        <taxon>Eukaryota</taxon>
        <taxon>Fungi</taxon>
        <taxon>Dikarya</taxon>
        <taxon>Ascomycota</taxon>
        <taxon>Pezizomycotina</taxon>
        <taxon>Sordariomycetes</taxon>
        <taxon>Sordariomycetidae</taxon>
        <taxon>Sordariales</taxon>
        <taxon>Sordariaceae</taxon>
        <taxon>Neurospora</taxon>
    </lineage>
</organism>
<evidence type="ECO:0000313" key="4">
    <source>
        <dbReference type="EMBL" id="KAL0472892.1"/>
    </source>
</evidence>
<dbReference type="EMBL" id="JAVLET010000002">
    <property type="protein sequence ID" value="KAL0472892.1"/>
    <property type="molecule type" value="Genomic_DNA"/>
</dbReference>
<evidence type="ECO:0000256" key="2">
    <source>
        <dbReference type="SAM" id="Phobius"/>
    </source>
</evidence>
<name>A0ABR3DJS9_NEUIN</name>
<feature type="compositionally biased region" description="Polar residues" evidence="1">
    <location>
        <begin position="95"/>
        <end position="104"/>
    </location>
</feature>
<evidence type="ECO:0000313" key="5">
    <source>
        <dbReference type="Proteomes" id="UP001451303"/>
    </source>
</evidence>
<feature type="region of interest" description="Disordered" evidence="1">
    <location>
        <begin position="65"/>
        <end position="108"/>
    </location>
</feature>
<accession>A0ABR3DJS9</accession>
<keyword evidence="3" id="KW-0732">Signal</keyword>
<feature type="compositionally biased region" description="Low complexity" evidence="1">
    <location>
        <begin position="74"/>
        <end position="94"/>
    </location>
</feature>
<feature type="transmembrane region" description="Helical" evidence="2">
    <location>
        <begin position="114"/>
        <end position="135"/>
    </location>
</feature>
<feature type="signal peptide" evidence="3">
    <location>
        <begin position="1"/>
        <end position="27"/>
    </location>
</feature>
<gene>
    <name evidence="4" type="ORF">QR685DRAFT_541577</name>
</gene>
<evidence type="ECO:0000256" key="3">
    <source>
        <dbReference type="SAM" id="SignalP"/>
    </source>
</evidence>
<evidence type="ECO:0000256" key="1">
    <source>
        <dbReference type="SAM" id="MobiDB-lite"/>
    </source>
</evidence>
<proteinExistence type="predicted"/>
<keyword evidence="5" id="KW-1185">Reference proteome</keyword>
<reference evidence="4 5" key="1">
    <citation type="submission" date="2023-09" db="EMBL/GenBank/DDBJ databases">
        <title>Multi-omics analysis of a traditional fermented food reveals byproduct-associated fungal strains for waste-to-food upcycling.</title>
        <authorList>
            <consortium name="Lawrence Berkeley National Laboratory"/>
            <person name="Rekdal V.M."/>
            <person name="Villalobos-Escobedo J.M."/>
            <person name="Rodriguez-Valeron N."/>
            <person name="Garcia M.O."/>
            <person name="Vasquez D.P."/>
            <person name="Damayanti I."/>
            <person name="Sorensen P.M."/>
            <person name="Baidoo E.E."/>
            <person name="De Carvalho A.C."/>
            <person name="Riley R."/>
            <person name="Lipzen A."/>
            <person name="He G."/>
            <person name="Yan M."/>
            <person name="Haridas S."/>
            <person name="Daum C."/>
            <person name="Yoshinaga Y."/>
            <person name="Ng V."/>
            <person name="Grigoriev I.V."/>
            <person name="Munk R."/>
            <person name="Nuraida L."/>
            <person name="Wijaya C.H."/>
            <person name="Morales P.-C."/>
            <person name="Keasling J.D."/>
        </authorList>
    </citation>
    <scope>NUCLEOTIDE SEQUENCE [LARGE SCALE GENOMIC DNA]</scope>
    <source>
        <strain evidence="4 5">FGSC 2613</strain>
    </source>
</reference>
<keyword evidence="2" id="KW-0812">Transmembrane</keyword>
<keyword evidence="2" id="KW-1133">Transmembrane helix</keyword>
<protein>
    <submittedName>
        <fullName evidence="4">Uncharacterized protein</fullName>
    </submittedName>
</protein>
<comment type="caution">
    <text evidence="4">The sequence shown here is derived from an EMBL/GenBank/DDBJ whole genome shotgun (WGS) entry which is preliminary data.</text>
</comment>
<feature type="chain" id="PRO_5047444677" evidence="3">
    <location>
        <begin position="28"/>
        <end position="160"/>
    </location>
</feature>